<dbReference type="EMBL" id="JAJSOF020000003">
    <property type="protein sequence ID" value="KAJ4449231.1"/>
    <property type="molecule type" value="Genomic_DNA"/>
</dbReference>
<keyword evidence="2" id="KW-1185">Reference proteome</keyword>
<evidence type="ECO:0000313" key="1">
    <source>
        <dbReference type="EMBL" id="KAJ4449231.1"/>
    </source>
</evidence>
<gene>
    <name evidence="1" type="ORF">ANN_00628</name>
</gene>
<evidence type="ECO:0000313" key="2">
    <source>
        <dbReference type="Proteomes" id="UP001148838"/>
    </source>
</evidence>
<dbReference type="Proteomes" id="UP001148838">
    <property type="component" value="Unassembled WGS sequence"/>
</dbReference>
<protein>
    <recommendedName>
        <fullName evidence="3">DUF4371 domain-containing protein</fullName>
    </recommendedName>
</protein>
<organism evidence="1 2">
    <name type="scientific">Periplaneta americana</name>
    <name type="common">American cockroach</name>
    <name type="synonym">Blatta americana</name>
    <dbReference type="NCBI Taxonomy" id="6978"/>
    <lineage>
        <taxon>Eukaryota</taxon>
        <taxon>Metazoa</taxon>
        <taxon>Ecdysozoa</taxon>
        <taxon>Arthropoda</taxon>
        <taxon>Hexapoda</taxon>
        <taxon>Insecta</taxon>
        <taxon>Pterygota</taxon>
        <taxon>Neoptera</taxon>
        <taxon>Polyneoptera</taxon>
        <taxon>Dictyoptera</taxon>
        <taxon>Blattodea</taxon>
        <taxon>Blattoidea</taxon>
        <taxon>Blattidae</taxon>
        <taxon>Blattinae</taxon>
        <taxon>Periplaneta</taxon>
    </lineage>
</organism>
<accession>A0ABQ8TRB6</accession>
<dbReference type="PANTHER" id="PTHR10773">
    <property type="entry name" value="DNA-DIRECTED RNA POLYMERASES I, II, AND III SUBUNIT RPABC2"/>
    <property type="match status" value="1"/>
</dbReference>
<sequence length="446" mass="51519">MEDQLRVQKIELRRAHQNSTVNKSKSASYRYNVTINSKQTQVCKKAFVSLFRISERQVRRLQTVLLEGWSPRDMRGVGNKNRALPQQTVKAVHDHIASFPVHTSHYSSGNHIYLDARLNVQKMFDLYKAKYPDTKVNYKYYVKYFNDNFNLTFGQPQIDTCVTCESLMVKIRSHMLNDEAKQNLPPSPNFQSKMSSTCDKVGEYILYNQYENECYFYVYNEGTARKGANEVCSFIDDYIKHHVPAKVKDLRLFGWLDSALKEHMNEATLFTGTSKGIQNVLLQWMLEVYHEKVKEEIGKADYVSVIADETTDVSSLTQMCGLVDKASAHRAENPGSNPGARENFSPFHYSFTVGRDSFDTINENPPSQKKRKVETSDTRKVAVKEICYMVITQSVDQFKFTRHLTASKFFVTENFNKYNKEFPEKLLKTKPTKSIRSLMCLDSEQS</sequence>
<evidence type="ECO:0008006" key="3">
    <source>
        <dbReference type="Google" id="ProtNLM"/>
    </source>
</evidence>
<reference evidence="1 2" key="1">
    <citation type="journal article" date="2022" name="Allergy">
        <title>Genome assembly and annotation of Periplaneta americana reveal a comprehensive cockroach allergen profile.</title>
        <authorList>
            <person name="Wang L."/>
            <person name="Xiong Q."/>
            <person name="Saelim N."/>
            <person name="Wang L."/>
            <person name="Nong W."/>
            <person name="Wan A.T."/>
            <person name="Shi M."/>
            <person name="Liu X."/>
            <person name="Cao Q."/>
            <person name="Hui J.H.L."/>
            <person name="Sookrung N."/>
            <person name="Leung T.F."/>
            <person name="Tungtrongchitr A."/>
            <person name="Tsui S.K.W."/>
        </authorList>
    </citation>
    <scope>NUCLEOTIDE SEQUENCE [LARGE SCALE GENOMIC DNA]</scope>
    <source>
        <strain evidence="1">PWHHKU_190912</strain>
    </source>
</reference>
<proteinExistence type="predicted"/>
<dbReference type="PANTHER" id="PTHR10773:SF19">
    <property type="match status" value="1"/>
</dbReference>
<name>A0ABQ8TRB6_PERAM</name>
<comment type="caution">
    <text evidence="1">The sequence shown here is derived from an EMBL/GenBank/DDBJ whole genome shotgun (WGS) entry which is preliminary data.</text>
</comment>